<organism evidence="2 3">
    <name type="scientific">Prorocentrum cordatum</name>
    <dbReference type="NCBI Taxonomy" id="2364126"/>
    <lineage>
        <taxon>Eukaryota</taxon>
        <taxon>Sar</taxon>
        <taxon>Alveolata</taxon>
        <taxon>Dinophyceae</taxon>
        <taxon>Prorocentrales</taxon>
        <taxon>Prorocentraceae</taxon>
        <taxon>Prorocentrum</taxon>
    </lineage>
</organism>
<comment type="caution">
    <text evidence="2">The sequence shown here is derived from an EMBL/GenBank/DDBJ whole genome shotgun (WGS) entry which is preliminary data.</text>
</comment>
<feature type="compositionally biased region" description="Low complexity" evidence="1">
    <location>
        <begin position="177"/>
        <end position="188"/>
    </location>
</feature>
<evidence type="ECO:0000256" key="1">
    <source>
        <dbReference type="SAM" id="MobiDB-lite"/>
    </source>
</evidence>
<keyword evidence="3" id="KW-1185">Reference proteome</keyword>
<reference evidence="2" key="1">
    <citation type="submission" date="2023-10" db="EMBL/GenBank/DDBJ databases">
        <authorList>
            <person name="Chen Y."/>
            <person name="Shah S."/>
            <person name="Dougan E. K."/>
            <person name="Thang M."/>
            <person name="Chan C."/>
        </authorList>
    </citation>
    <scope>NUCLEOTIDE SEQUENCE [LARGE SCALE GENOMIC DNA]</scope>
</reference>
<feature type="region of interest" description="Disordered" evidence="1">
    <location>
        <begin position="1"/>
        <end position="109"/>
    </location>
</feature>
<feature type="compositionally biased region" description="Low complexity" evidence="1">
    <location>
        <begin position="122"/>
        <end position="131"/>
    </location>
</feature>
<gene>
    <name evidence="2" type="ORF">PCOR1329_LOCUS81286</name>
</gene>
<dbReference type="EMBL" id="CAUYUJ010021593">
    <property type="protein sequence ID" value="CAK0905689.1"/>
    <property type="molecule type" value="Genomic_DNA"/>
</dbReference>
<name>A0ABN9XZU0_9DINO</name>
<accession>A0ABN9XZU0</accession>
<evidence type="ECO:0000313" key="3">
    <source>
        <dbReference type="Proteomes" id="UP001189429"/>
    </source>
</evidence>
<proteinExistence type="predicted"/>
<feature type="compositionally biased region" description="Low complexity" evidence="1">
    <location>
        <begin position="212"/>
        <end position="223"/>
    </location>
</feature>
<feature type="non-terminal residue" evidence="2">
    <location>
        <position position="282"/>
    </location>
</feature>
<feature type="region of interest" description="Disordered" evidence="1">
    <location>
        <begin position="122"/>
        <end position="282"/>
    </location>
</feature>
<dbReference type="Proteomes" id="UP001189429">
    <property type="component" value="Unassembled WGS sequence"/>
</dbReference>
<evidence type="ECO:0000313" key="2">
    <source>
        <dbReference type="EMBL" id="CAK0905689.1"/>
    </source>
</evidence>
<sequence length="282" mass="27331">MATAAASPRADANPEKTPEPRPGGSEAMAQVAGPTKSGQRQAAIDDVARGLGLPVGSGAVAGEEDPSPSKLSSASAGVRQGLGLAPCGSLPSLGPRPGTSPMSAKEAGSPANFRLGISLAGLAPAPAPAGSGRRKSQVTASSLGLGGVADASGRQRRKSLVAPSSGSLVGVPDMPLSARGAGSAGSAAVQPEDGGRTPEGPSPGAGTPSKSVVAVAGHVATAGLKGPKAAPPRRNSVAPSANATALLVPGSLGLPNMERNMERRKSLGGRRPSKAGLLPMQA</sequence>
<protein>
    <submittedName>
        <fullName evidence="2">Uncharacterized protein</fullName>
    </submittedName>
</protein>